<protein>
    <submittedName>
        <fullName evidence="2">Uncharacterized protein</fullName>
    </submittedName>
</protein>
<accession>A0A645CZJ3</accession>
<dbReference type="EMBL" id="VSSQ01031196">
    <property type="protein sequence ID" value="MPM81992.1"/>
    <property type="molecule type" value="Genomic_DNA"/>
</dbReference>
<name>A0A645CZJ3_9ZZZZ</name>
<gene>
    <name evidence="2" type="ORF">SDC9_129050</name>
</gene>
<organism evidence="2">
    <name type="scientific">bioreactor metagenome</name>
    <dbReference type="NCBI Taxonomy" id="1076179"/>
    <lineage>
        <taxon>unclassified sequences</taxon>
        <taxon>metagenomes</taxon>
        <taxon>ecological metagenomes</taxon>
    </lineage>
</organism>
<comment type="caution">
    <text evidence="2">The sequence shown here is derived from an EMBL/GenBank/DDBJ whole genome shotgun (WGS) entry which is preliminary data.</text>
</comment>
<reference evidence="2" key="1">
    <citation type="submission" date="2019-08" db="EMBL/GenBank/DDBJ databases">
        <authorList>
            <person name="Kucharzyk K."/>
            <person name="Murdoch R.W."/>
            <person name="Higgins S."/>
            <person name="Loffler F."/>
        </authorList>
    </citation>
    <scope>NUCLEOTIDE SEQUENCE</scope>
</reference>
<evidence type="ECO:0000313" key="2">
    <source>
        <dbReference type="EMBL" id="MPM81992.1"/>
    </source>
</evidence>
<feature type="region of interest" description="Disordered" evidence="1">
    <location>
        <begin position="1"/>
        <end position="26"/>
    </location>
</feature>
<sequence>MVAQSAGRRPLSLAGQRHPVGQYDFPGSPLGSPHLAEVLGDQLIIINLMLDVLQKPLGIIVGGTEKRDEPPLGVQGAP</sequence>
<dbReference type="AlphaFoldDB" id="A0A645CZJ3"/>
<proteinExistence type="predicted"/>
<evidence type="ECO:0000256" key="1">
    <source>
        <dbReference type="SAM" id="MobiDB-lite"/>
    </source>
</evidence>